<keyword evidence="2" id="KW-1185">Reference proteome</keyword>
<evidence type="ECO:0008006" key="3">
    <source>
        <dbReference type="Google" id="ProtNLM"/>
    </source>
</evidence>
<organism evidence="1 2">
    <name type="scientific">Lithospermum erythrorhizon</name>
    <name type="common">Purple gromwell</name>
    <name type="synonym">Lithospermum officinale var. erythrorhizon</name>
    <dbReference type="NCBI Taxonomy" id="34254"/>
    <lineage>
        <taxon>Eukaryota</taxon>
        <taxon>Viridiplantae</taxon>
        <taxon>Streptophyta</taxon>
        <taxon>Embryophyta</taxon>
        <taxon>Tracheophyta</taxon>
        <taxon>Spermatophyta</taxon>
        <taxon>Magnoliopsida</taxon>
        <taxon>eudicotyledons</taxon>
        <taxon>Gunneridae</taxon>
        <taxon>Pentapetalae</taxon>
        <taxon>asterids</taxon>
        <taxon>lamiids</taxon>
        <taxon>Boraginales</taxon>
        <taxon>Boraginaceae</taxon>
        <taxon>Boraginoideae</taxon>
        <taxon>Lithospermeae</taxon>
        <taxon>Lithospermum</taxon>
    </lineage>
</organism>
<dbReference type="EMBL" id="BAABME010002317">
    <property type="protein sequence ID" value="GAA0154096.1"/>
    <property type="molecule type" value="Genomic_DNA"/>
</dbReference>
<dbReference type="SUPFAM" id="SSF54001">
    <property type="entry name" value="Cysteine proteinases"/>
    <property type="match status" value="1"/>
</dbReference>
<evidence type="ECO:0000313" key="2">
    <source>
        <dbReference type="Proteomes" id="UP001454036"/>
    </source>
</evidence>
<protein>
    <recommendedName>
        <fullName evidence="3">Ubiquitin-like protease family profile domain-containing protein</fullName>
    </recommendedName>
</protein>
<evidence type="ECO:0000313" key="1">
    <source>
        <dbReference type="EMBL" id="GAA0154096.1"/>
    </source>
</evidence>
<sequence length="91" mass="10355">MPQQKDGSSCGALVMKYMEECYDNVVEMSSFRNWNRSDKAIQKTQEFRINICYGIINDASNIFGEPVGNLASDLNLQRISIIQKELFKAAK</sequence>
<dbReference type="AlphaFoldDB" id="A0AAV3PSH0"/>
<proteinExistence type="predicted"/>
<dbReference type="Proteomes" id="UP001454036">
    <property type="component" value="Unassembled WGS sequence"/>
</dbReference>
<name>A0AAV3PSH0_LITER</name>
<comment type="caution">
    <text evidence="1">The sequence shown here is derived from an EMBL/GenBank/DDBJ whole genome shotgun (WGS) entry which is preliminary data.</text>
</comment>
<accession>A0AAV3PSH0</accession>
<gene>
    <name evidence="1" type="ORF">LIER_12177</name>
</gene>
<reference evidence="1 2" key="1">
    <citation type="submission" date="2024-01" db="EMBL/GenBank/DDBJ databases">
        <title>The complete chloroplast genome sequence of Lithospermum erythrorhizon: insights into the phylogenetic relationship among Boraginaceae species and the maternal lineages of purple gromwells.</title>
        <authorList>
            <person name="Okada T."/>
            <person name="Watanabe K."/>
        </authorList>
    </citation>
    <scope>NUCLEOTIDE SEQUENCE [LARGE SCALE GENOMIC DNA]</scope>
</reference>
<dbReference type="InterPro" id="IPR038765">
    <property type="entry name" value="Papain-like_cys_pep_sf"/>
</dbReference>